<keyword evidence="1" id="KW-1133">Transmembrane helix</keyword>
<dbReference type="Gramene" id="TraesCS5A03G0156100.1">
    <property type="protein sequence ID" value="TraesCS5A03G0156100.1.CDS1"/>
    <property type="gene ID" value="TraesCS5A03G0156100"/>
</dbReference>
<keyword evidence="3" id="KW-1185">Reference proteome</keyword>
<evidence type="ECO:0000313" key="2">
    <source>
        <dbReference type="EnsemblPlants" id="TraesCS5A02G061400.1.cds1"/>
    </source>
</evidence>
<dbReference type="Gramene" id="TraesRN5A0100160300.1">
    <property type="protein sequence ID" value="TraesRN5A0100160300.1"/>
    <property type="gene ID" value="TraesRN5A0100160300"/>
</dbReference>
<dbReference type="Gramene" id="TraesJAG5A03G02590630.1">
    <property type="protein sequence ID" value="TraesJAG5A03G02590630.1.CDS1"/>
    <property type="gene ID" value="TraesJAG5A03G02590630"/>
</dbReference>
<dbReference type="Gramene" id="TraesSTA5A03G02580160.1">
    <property type="protein sequence ID" value="TraesSTA5A03G02580160.1.CDS1"/>
    <property type="gene ID" value="TraesSTA5A03G02580160"/>
</dbReference>
<reference evidence="2" key="1">
    <citation type="submission" date="2018-08" db="EMBL/GenBank/DDBJ databases">
        <authorList>
            <person name="Rossello M."/>
        </authorList>
    </citation>
    <scope>NUCLEOTIDE SEQUENCE [LARGE SCALE GENOMIC DNA]</scope>
    <source>
        <strain evidence="2">cv. Chinese Spring</strain>
    </source>
</reference>
<sequence>MTGSLLADEGCSCQRLHRILEDINYKLFRSSSFLEGNKEATTEEIFEWNSDDDVENENLVKHCCLEDNKKAIIEKKLDWKQFGSTTIVMLLTIMIWLKSVTGMKSIMMIHMMKTLRYLGFTHIKRLSS</sequence>
<evidence type="ECO:0000313" key="3">
    <source>
        <dbReference type="Proteomes" id="UP000019116"/>
    </source>
</evidence>
<dbReference type="Gramene" id="TraesCAD_scaffold_083161_01G000200.1">
    <property type="protein sequence ID" value="TraesCAD_scaffold_083161_01G000200.1"/>
    <property type="gene ID" value="TraesCAD_scaffold_083161_01G000200"/>
</dbReference>
<reference evidence="2" key="2">
    <citation type="submission" date="2018-10" db="UniProtKB">
        <authorList>
            <consortium name="EnsemblPlants"/>
        </authorList>
    </citation>
    <scope>IDENTIFICATION</scope>
</reference>
<accession>A0A3B6KBV9</accession>
<dbReference type="AlphaFoldDB" id="A0A3B6KBV9"/>
<dbReference type="EnsemblPlants" id="TraesCS5A02G061400.1">
    <property type="protein sequence ID" value="TraesCS5A02G061400.1.cds1"/>
    <property type="gene ID" value="TraesCS5A02G061400"/>
</dbReference>
<dbReference type="Proteomes" id="UP000019116">
    <property type="component" value="Chromosome 5A"/>
</dbReference>
<dbReference type="Gramene" id="TraesLDM5A03G02592650.1">
    <property type="protein sequence ID" value="TraesLDM5A03G02592650.1.CDS1"/>
    <property type="gene ID" value="TraesLDM5A03G02592650"/>
</dbReference>
<protein>
    <submittedName>
        <fullName evidence="2">Uncharacterized protein</fullName>
    </submittedName>
</protein>
<dbReference type="Gramene" id="TraesMAC5A03G02587660.1">
    <property type="protein sequence ID" value="TraesMAC5A03G02587660.1.CDS1"/>
    <property type="gene ID" value="TraesMAC5A03G02587660"/>
</dbReference>
<keyword evidence="1" id="KW-0472">Membrane</keyword>
<dbReference type="Gramene" id="TraesCS5A02G061400.1">
    <property type="protein sequence ID" value="TraesCS5A02G061400.1.cds1"/>
    <property type="gene ID" value="TraesCS5A02G061400"/>
</dbReference>
<evidence type="ECO:0000256" key="1">
    <source>
        <dbReference type="SAM" id="Phobius"/>
    </source>
</evidence>
<feature type="transmembrane region" description="Helical" evidence="1">
    <location>
        <begin position="87"/>
        <end position="107"/>
    </location>
</feature>
<dbReference type="Gramene" id="TraesNOR5A03G02608900.1">
    <property type="protein sequence ID" value="TraesNOR5A03G02608900.1.CDS1"/>
    <property type="gene ID" value="TraesNOR5A03G02608900"/>
</dbReference>
<dbReference type="Gramene" id="TraesCLE_scaffold_111428_01G000200.1">
    <property type="protein sequence ID" value="TraesCLE_scaffold_111428_01G000200.1"/>
    <property type="gene ID" value="TraesCLE_scaffold_111428_01G000200"/>
</dbReference>
<proteinExistence type="predicted"/>
<dbReference type="Gramene" id="TraesWEE_scaffold_087804_01G000200.1">
    <property type="protein sequence ID" value="TraesWEE_scaffold_087804_01G000200.1"/>
    <property type="gene ID" value="TraesWEE_scaffold_087804_01G000200"/>
</dbReference>
<keyword evidence="1" id="KW-0812">Transmembrane</keyword>
<dbReference type="Gramene" id="TraesARI5A03G02630110.1">
    <property type="protein sequence ID" value="TraesARI5A03G02630110.1.CDS1"/>
    <property type="gene ID" value="TraesARI5A03G02630110"/>
</dbReference>
<name>A0A3B6KBV9_WHEAT</name>
<dbReference type="Gramene" id="TraesSYM5A03G02617440.1">
    <property type="protein sequence ID" value="TraesSYM5A03G02617440.1.CDS1"/>
    <property type="gene ID" value="TraesSYM5A03G02617440"/>
</dbReference>
<organism evidence="2">
    <name type="scientific">Triticum aestivum</name>
    <name type="common">Wheat</name>
    <dbReference type="NCBI Taxonomy" id="4565"/>
    <lineage>
        <taxon>Eukaryota</taxon>
        <taxon>Viridiplantae</taxon>
        <taxon>Streptophyta</taxon>
        <taxon>Embryophyta</taxon>
        <taxon>Tracheophyta</taxon>
        <taxon>Spermatophyta</taxon>
        <taxon>Magnoliopsida</taxon>
        <taxon>Liliopsida</taxon>
        <taxon>Poales</taxon>
        <taxon>Poaceae</taxon>
        <taxon>BOP clade</taxon>
        <taxon>Pooideae</taxon>
        <taxon>Triticodae</taxon>
        <taxon>Triticeae</taxon>
        <taxon>Triticinae</taxon>
        <taxon>Triticum</taxon>
    </lineage>
</organism>
<dbReference type="Gramene" id="TraesLAC5A03G02543140.1">
    <property type="protein sequence ID" value="TraesLAC5A03G02543140.1.CDS1"/>
    <property type="gene ID" value="TraesLAC5A03G02543140"/>
</dbReference>
<dbReference type="Gramene" id="TraesJUL5A03G02608940.1">
    <property type="protein sequence ID" value="TraesJUL5A03G02608940.1.CDS1"/>
    <property type="gene ID" value="TraesJUL5A03G02608940"/>
</dbReference>
<dbReference type="Gramene" id="TraesROB_scaffold_099809_01G000200.1">
    <property type="protein sequence ID" value="TraesROB_scaffold_099809_01G000200.1"/>
    <property type="gene ID" value="TraesROB_scaffold_099809_01G000200"/>
</dbReference>